<proteinExistence type="inferred from homology"/>
<evidence type="ECO:0000256" key="1">
    <source>
        <dbReference type="ARBA" id="ARBA00004429"/>
    </source>
</evidence>
<organism evidence="11 12">
    <name type="scientific">Afipia clevelandensis ATCC 49720</name>
    <dbReference type="NCBI Taxonomy" id="883079"/>
    <lineage>
        <taxon>Bacteria</taxon>
        <taxon>Pseudomonadati</taxon>
        <taxon>Pseudomonadota</taxon>
        <taxon>Alphaproteobacteria</taxon>
        <taxon>Hyphomicrobiales</taxon>
        <taxon>Nitrobacteraceae</taxon>
        <taxon>Afipia</taxon>
    </lineage>
</organism>
<evidence type="ECO:0000256" key="4">
    <source>
        <dbReference type="ARBA" id="ARBA00022519"/>
    </source>
</evidence>
<feature type="domain" description="Tripartite ATP-independent periplasmic transporters DctQ component" evidence="10">
    <location>
        <begin position="30"/>
        <end position="159"/>
    </location>
</feature>
<gene>
    <name evidence="11" type="ORF">HMPREF9696_02571</name>
</gene>
<comment type="similarity">
    <text evidence="8 9">Belongs to the TRAP transporter small permease family.</text>
</comment>
<keyword evidence="2 9" id="KW-0813">Transport</keyword>
<feature type="transmembrane region" description="Helical" evidence="9">
    <location>
        <begin position="53"/>
        <end position="70"/>
    </location>
</feature>
<dbReference type="GO" id="GO:0005886">
    <property type="term" value="C:plasma membrane"/>
    <property type="evidence" value="ECO:0007669"/>
    <property type="project" value="UniProtKB-SubCell"/>
</dbReference>
<dbReference type="HOGENOM" id="CLU_086356_2_2_5"/>
<feature type="transmembrane region" description="Helical" evidence="9">
    <location>
        <begin position="21"/>
        <end position="41"/>
    </location>
</feature>
<keyword evidence="5 9" id="KW-0812">Transmembrane</keyword>
<comment type="function">
    <text evidence="9">Part of the tripartite ATP-independent periplasmic (TRAP) transport system.</text>
</comment>
<feature type="transmembrane region" description="Helical" evidence="9">
    <location>
        <begin position="133"/>
        <end position="151"/>
    </location>
</feature>
<dbReference type="PANTHER" id="PTHR35011:SF4">
    <property type="entry name" value="SLL1102 PROTEIN"/>
    <property type="match status" value="1"/>
</dbReference>
<comment type="subunit">
    <text evidence="9">The complex comprises the extracytoplasmic solute receptor protein and the two transmembrane proteins.</text>
</comment>
<evidence type="ECO:0000313" key="11">
    <source>
        <dbReference type="EMBL" id="EKS35299.1"/>
    </source>
</evidence>
<feature type="transmembrane region" description="Helical" evidence="9">
    <location>
        <begin position="91"/>
        <end position="113"/>
    </location>
</feature>
<comment type="caution">
    <text evidence="11">The sequence shown here is derived from an EMBL/GenBank/DDBJ whole genome shotgun (WGS) entry which is preliminary data.</text>
</comment>
<dbReference type="GO" id="GO:0022857">
    <property type="term" value="F:transmembrane transporter activity"/>
    <property type="evidence" value="ECO:0007669"/>
    <property type="project" value="UniProtKB-UniRule"/>
</dbReference>
<dbReference type="AlphaFoldDB" id="K8P3K7"/>
<keyword evidence="12" id="KW-1185">Reference proteome</keyword>
<evidence type="ECO:0000259" key="10">
    <source>
        <dbReference type="Pfam" id="PF04290"/>
    </source>
</evidence>
<dbReference type="PATRIC" id="fig|883079.3.peg.2624"/>
<dbReference type="Proteomes" id="UP000001095">
    <property type="component" value="Unassembled WGS sequence"/>
</dbReference>
<evidence type="ECO:0000256" key="5">
    <source>
        <dbReference type="ARBA" id="ARBA00022692"/>
    </source>
</evidence>
<dbReference type="Pfam" id="PF04290">
    <property type="entry name" value="DctQ"/>
    <property type="match status" value="1"/>
</dbReference>
<accession>K8P3K7</accession>
<evidence type="ECO:0000256" key="2">
    <source>
        <dbReference type="ARBA" id="ARBA00022448"/>
    </source>
</evidence>
<dbReference type="EMBL" id="AGWY01000011">
    <property type="protein sequence ID" value="EKS35299.1"/>
    <property type="molecule type" value="Genomic_DNA"/>
</dbReference>
<dbReference type="InterPro" id="IPR055348">
    <property type="entry name" value="DctQ"/>
</dbReference>
<evidence type="ECO:0000256" key="8">
    <source>
        <dbReference type="ARBA" id="ARBA00038436"/>
    </source>
</evidence>
<keyword evidence="7 9" id="KW-0472">Membrane</keyword>
<dbReference type="PANTHER" id="PTHR35011">
    <property type="entry name" value="2,3-DIKETO-L-GULONATE TRAP TRANSPORTER SMALL PERMEASE PROTEIN YIAM"/>
    <property type="match status" value="1"/>
</dbReference>
<dbReference type="InterPro" id="IPR007387">
    <property type="entry name" value="TRAP_DctQ"/>
</dbReference>
<evidence type="ECO:0000313" key="12">
    <source>
        <dbReference type="Proteomes" id="UP000001095"/>
    </source>
</evidence>
<comment type="subcellular location">
    <subcellularLocation>
        <location evidence="1 9">Cell inner membrane</location>
        <topology evidence="1 9">Multi-pass membrane protein</topology>
    </subcellularLocation>
</comment>
<keyword evidence="4 9" id="KW-0997">Cell inner membrane</keyword>
<sequence length="172" mass="18568">MSAARQLADRIDGFIDLVGRAISWLALVVAVVMGANVFLRYGFSIGEIWAQELEWHILVPLTLVGMSYALRHGEHVRVDVLFANFSARNKLAVDVASAVICMIFSALVVYLSIAFVKQSWAMGEGSPNPGGIGALYVMKAMVPLGFALLFLQSLAQAIQNGLAWADAGKVSR</sequence>
<keyword evidence="6 9" id="KW-1133">Transmembrane helix</keyword>
<evidence type="ECO:0000256" key="6">
    <source>
        <dbReference type="ARBA" id="ARBA00022989"/>
    </source>
</evidence>
<dbReference type="RefSeq" id="WP_002713437.1">
    <property type="nucleotide sequence ID" value="NZ_KB375281.1"/>
</dbReference>
<evidence type="ECO:0000256" key="3">
    <source>
        <dbReference type="ARBA" id="ARBA00022475"/>
    </source>
</evidence>
<reference evidence="11 12" key="1">
    <citation type="submission" date="2012-04" db="EMBL/GenBank/DDBJ databases">
        <title>The Genome Sequence of Afipia clevelandensis ATCC 49720.</title>
        <authorList>
            <consortium name="The Broad Institute Genome Sequencing Platform"/>
            <person name="Earl A."/>
            <person name="Ward D."/>
            <person name="Feldgarden M."/>
            <person name="Gevers D."/>
            <person name="Huys G."/>
            <person name="Walker B."/>
            <person name="Young S.K."/>
            <person name="Zeng Q."/>
            <person name="Gargeya S."/>
            <person name="Fitzgerald M."/>
            <person name="Haas B."/>
            <person name="Abouelleil A."/>
            <person name="Alvarado L."/>
            <person name="Arachchi H.M."/>
            <person name="Berlin A."/>
            <person name="Chapman S.B."/>
            <person name="Goldberg J."/>
            <person name="Griggs A."/>
            <person name="Gujja S."/>
            <person name="Hansen M."/>
            <person name="Howarth C."/>
            <person name="Imamovic A."/>
            <person name="Larimer J."/>
            <person name="McCowen C."/>
            <person name="Montmayeur A."/>
            <person name="Murphy C."/>
            <person name="Neiman D."/>
            <person name="Pearson M."/>
            <person name="Priest M."/>
            <person name="Roberts A."/>
            <person name="Saif S."/>
            <person name="Shea T."/>
            <person name="Sisk P."/>
            <person name="Sykes S."/>
            <person name="Wortman J."/>
            <person name="Nusbaum C."/>
            <person name="Birren B."/>
        </authorList>
    </citation>
    <scope>NUCLEOTIDE SEQUENCE [LARGE SCALE GENOMIC DNA]</scope>
    <source>
        <strain evidence="11 12">ATCC 49720</strain>
    </source>
</reference>
<evidence type="ECO:0000256" key="7">
    <source>
        <dbReference type="ARBA" id="ARBA00023136"/>
    </source>
</evidence>
<protein>
    <recommendedName>
        <fullName evidence="9">TRAP transporter small permease protein</fullName>
    </recommendedName>
</protein>
<keyword evidence="3" id="KW-1003">Cell membrane</keyword>
<name>K8P3K7_9BRAD</name>
<dbReference type="OrthoDB" id="4250245at2"/>
<evidence type="ECO:0000256" key="9">
    <source>
        <dbReference type="RuleBase" id="RU369079"/>
    </source>
</evidence>